<keyword evidence="3" id="KW-1185">Reference proteome</keyword>
<proteinExistence type="predicted"/>
<evidence type="ECO:0000313" key="3">
    <source>
        <dbReference type="Proteomes" id="UP000807469"/>
    </source>
</evidence>
<feature type="region of interest" description="Disordered" evidence="1">
    <location>
        <begin position="1"/>
        <end position="136"/>
    </location>
</feature>
<reference evidence="2" key="1">
    <citation type="submission" date="2020-11" db="EMBL/GenBank/DDBJ databases">
        <authorList>
            <consortium name="DOE Joint Genome Institute"/>
            <person name="Ahrendt S."/>
            <person name="Riley R."/>
            <person name="Andreopoulos W."/>
            <person name="Labutti K."/>
            <person name="Pangilinan J."/>
            <person name="Ruiz-Duenas F.J."/>
            <person name="Barrasa J.M."/>
            <person name="Sanchez-Garcia M."/>
            <person name="Camarero S."/>
            <person name="Miyauchi S."/>
            <person name="Serrano A."/>
            <person name="Linde D."/>
            <person name="Babiker R."/>
            <person name="Drula E."/>
            <person name="Ayuso-Fernandez I."/>
            <person name="Pacheco R."/>
            <person name="Padilla G."/>
            <person name="Ferreira P."/>
            <person name="Barriuso J."/>
            <person name="Kellner H."/>
            <person name="Castanera R."/>
            <person name="Alfaro M."/>
            <person name="Ramirez L."/>
            <person name="Pisabarro A.G."/>
            <person name="Kuo A."/>
            <person name="Tritt A."/>
            <person name="Lipzen A."/>
            <person name="He G."/>
            <person name="Yan M."/>
            <person name="Ng V."/>
            <person name="Cullen D."/>
            <person name="Martin F."/>
            <person name="Rosso M.-N."/>
            <person name="Henrissat B."/>
            <person name="Hibbett D."/>
            <person name="Martinez A.T."/>
            <person name="Grigoriev I.V."/>
        </authorList>
    </citation>
    <scope>NUCLEOTIDE SEQUENCE</scope>
    <source>
        <strain evidence="2">CIRM-BRFM 674</strain>
    </source>
</reference>
<dbReference type="EMBL" id="MU155214">
    <property type="protein sequence ID" value="KAF9479388.1"/>
    <property type="molecule type" value="Genomic_DNA"/>
</dbReference>
<feature type="compositionally biased region" description="Polar residues" evidence="1">
    <location>
        <begin position="44"/>
        <end position="56"/>
    </location>
</feature>
<evidence type="ECO:0000256" key="1">
    <source>
        <dbReference type="SAM" id="MobiDB-lite"/>
    </source>
</evidence>
<accession>A0A9P5Z0Y5</accession>
<name>A0A9P5Z0Y5_9AGAR</name>
<sequence length="136" mass="14863">MRRVEMDNFVAPAPANYVQPTLKQGPIVNPDRGSHGSPNDGRRSNVTNGSHAQRPSVNGFPDTQEPLPQRMSERRSQEPSHEYPPQPSRESQSARGGDRHTREPSSTANVYASQQPVATPPKSDAVGSQHQEVSTT</sequence>
<comment type="caution">
    <text evidence="2">The sequence shown here is derived from an EMBL/GenBank/DDBJ whole genome shotgun (WGS) entry which is preliminary data.</text>
</comment>
<evidence type="ECO:0000313" key="2">
    <source>
        <dbReference type="EMBL" id="KAF9479388.1"/>
    </source>
</evidence>
<feature type="compositionally biased region" description="Polar residues" evidence="1">
    <location>
        <begin position="104"/>
        <end position="117"/>
    </location>
</feature>
<protein>
    <submittedName>
        <fullName evidence="2">Uncharacterized protein</fullName>
    </submittedName>
</protein>
<feature type="compositionally biased region" description="Basic and acidic residues" evidence="1">
    <location>
        <begin position="71"/>
        <end position="81"/>
    </location>
</feature>
<dbReference type="Proteomes" id="UP000807469">
    <property type="component" value="Unassembled WGS sequence"/>
</dbReference>
<dbReference type="AlphaFoldDB" id="A0A9P5Z0Y5"/>
<feature type="compositionally biased region" description="Polar residues" evidence="1">
    <location>
        <begin position="126"/>
        <end position="136"/>
    </location>
</feature>
<gene>
    <name evidence="2" type="ORF">BDN70DRAFT_696077</name>
</gene>
<organism evidence="2 3">
    <name type="scientific">Pholiota conissans</name>
    <dbReference type="NCBI Taxonomy" id="109636"/>
    <lineage>
        <taxon>Eukaryota</taxon>
        <taxon>Fungi</taxon>
        <taxon>Dikarya</taxon>
        <taxon>Basidiomycota</taxon>
        <taxon>Agaricomycotina</taxon>
        <taxon>Agaricomycetes</taxon>
        <taxon>Agaricomycetidae</taxon>
        <taxon>Agaricales</taxon>
        <taxon>Agaricineae</taxon>
        <taxon>Strophariaceae</taxon>
        <taxon>Pholiota</taxon>
    </lineage>
</organism>